<evidence type="ECO:0008006" key="4">
    <source>
        <dbReference type="Google" id="ProtNLM"/>
    </source>
</evidence>
<accession>B7GEQ0</accession>
<organism evidence="2 3">
    <name type="scientific">Phaeodactylum tricornutum (strain CCAP 1055/1)</name>
    <dbReference type="NCBI Taxonomy" id="556484"/>
    <lineage>
        <taxon>Eukaryota</taxon>
        <taxon>Sar</taxon>
        <taxon>Stramenopiles</taxon>
        <taxon>Ochrophyta</taxon>
        <taxon>Bacillariophyta</taxon>
        <taxon>Bacillariophyceae</taxon>
        <taxon>Bacillariophycidae</taxon>
        <taxon>Naviculales</taxon>
        <taxon>Phaeodactylaceae</taxon>
        <taxon>Phaeodactylum</taxon>
    </lineage>
</organism>
<dbReference type="AlphaFoldDB" id="B7GEQ0"/>
<evidence type="ECO:0000313" key="3">
    <source>
        <dbReference type="Proteomes" id="UP000000759"/>
    </source>
</evidence>
<keyword evidence="3" id="KW-1185">Reference proteome</keyword>
<evidence type="ECO:0000313" key="2">
    <source>
        <dbReference type="EMBL" id="EEC42931.1"/>
    </source>
</evidence>
<keyword evidence="1" id="KW-1133">Transmembrane helix</keyword>
<feature type="transmembrane region" description="Helical" evidence="1">
    <location>
        <begin position="273"/>
        <end position="292"/>
    </location>
</feature>
<keyword evidence="1" id="KW-0812">Transmembrane</keyword>
<reference evidence="3" key="2">
    <citation type="submission" date="2008-08" db="EMBL/GenBank/DDBJ databases">
        <authorList>
            <consortium name="Diatom Consortium"/>
            <person name="Grigoriev I."/>
            <person name="Grimwood J."/>
            <person name="Kuo A."/>
            <person name="Otillar R.P."/>
            <person name="Salamov A."/>
            <person name="Detter J.C."/>
            <person name="Lindquist E."/>
            <person name="Shapiro H."/>
            <person name="Lucas S."/>
            <person name="Glavina del Rio T."/>
            <person name="Pitluck S."/>
            <person name="Rokhsar D."/>
            <person name="Bowler C."/>
        </authorList>
    </citation>
    <scope>GENOME REANNOTATION</scope>
    <source>
        <strain evidence="3">CCAP 1055/1</strain>
    </source>
</reference>
<name>B7GEQ0_PHATC</name>
<dbReference type="RefSeq" id="XP_002185566.1">
    <property type="nucleotide sequence ID" value="XM_002185530.1"/>
</dbReference>
<gene>
    <name evidence="2" type="ORF">PHATRDRAFT_41620</name>
</gene>
<dbReference type="OrthoDB" id="43579at2759"/>
<sequence>MLSKQFCWLLIDSFVEEFNKYMAEVFGPTEVICVDESISRWYDQGGHWINIGLPIARSGLVSRTEDGKPSMVACVWIDREQRYFISNAYGLTPGSLYIRKQWRQEDQAPNAPTTQVTPEVPQPKVAEVYYDSCGKIDQHNCDRQDTLGVERKLVTHFWDKRVGLTIFSMIAVNLFCMYNCTVQNSVQQCRILSTGSLLLADCPNNAPFLAATLVKQQTALPDRMQVAQPNTYAPNKVVVLAIAAPWKQRPYTGTAASIRTGAPRKQSRINYRLVLLAELIALVVGIALGLTAKSSNNNTDIFVFDNNLAEEDSRENEEGNSRKVKTMTGTCTLLCSICAPIPAAPFW</sequence>
<dbReference type="GeneID" id="7199452"/>
<evidence type="ECO:0000256" key="1">
    <source>
        <dbReference type="SAM" id="Phobius"/>
    </source>
</evidence>
<dbReference type="InParanoid" id="B7GEQ0"/>
<proteinExistence type="predicted"/>
<reference evidence="2 3" key="1">
    <citation type="journal article" date="2008" name="Nature">
        <title>The Phaeodactylum genome reveals the evolutionary history of diatom genomes.</title>
        <authorList>
            <person name="Bowler C."/>
            <person name="Allen A.E."/>
            <person name="Badger J.H."/>
            <person name="Grimwood J."/>
            <person name="Jabbari K."/>
            <person name="Kuo A."/>
            <person name="Maheswari U."/>
            <person name="Martens C."/>
            <person name="Maumus F."/>
            <person name="Otillar R.P."/>
            <person name="Rayko E."/>
            <person name="Salamov A."/>
            <person name="Vandepoele K."/>
            <person name="Beszteri B."/>
            <person name="Gruber A."/>
            <person name="Heijde M."/>
            <person name="Katinka M."/>
            <person name="Mock T."/>
            <person name="Valentin K."/>
            <person name="Verret F."/>
            <person name="Berges J.A."/>
            <person name="Brownlee C."/>
            <person name="Cadoret J.P."/>
            <person name="Chiovitti A."/>
            <person name="Choi C.J."/>
            <person name="Coesel S."/>
            <person name="De Martino A."/>
            <person name="Detter J.C."/>
            <person name="Durkin C."/>
            <person name="Falciatore A."/>
            <person name="Fournet J."/>
            <person name="Haruta M."/>
            <person name="Huysman M.J."/>
            <person name="Jenkins B.D."/>
            <person name="Jiroutova K."/>
            <person name="Jorgensen R.E."/>
            <person name="Joubert Y."/>
            <person name="Kaplan A."/>
            <person name="Kroger N."/>
            <person name="Kroth P.G."/>
            <person name="La Roche J."/>
            <person name="Lindquist E."/>
            <person name="Lommer M."/>
            <person name="Martin-Jezequel V."/>
            <person name="Lopez P.J."/>
            <person name="Lucas S."/>
            <person name="Mangogna M."/>
            <person name="McGinnis K."/>
            <person name="Medlin L.K."/>
            <person name="Montsant A."/>
            <person name="Oudot-Le Secq M.P."/>
            <person name="Napoli C."/>
            <person name="Obornik M."/>
            <person name="Parker M.S."/>
            <person name="Petit J.L."/>
            <person name="Porcel B.M."/>
            <person name="Poulsen N."/>
            <person name="Robison M."/>
            <person name="Rychlewski L."/>
            <person name="Rynearson T.A."/>
            <person name="Schmutz J."/>
            <person name="Shapiro H."/>
            <person name="Siaut M."/>
            <person name="Stanley M."/>
            <person name="Sussman M.R."/>
            <person name="Taylor A.R."/>
            <person name="Vardi A."/>
            <person name="von Dassow P."/>
            <person name="Vyverman W."/>
            <person name="Willis A."/>
            <person name="Wyrwicz L.S."/>
            <person name="Rokhsar D.S."/>
            <person name="Weissenbach J."/>
            <person name="Armbrust E.V."/>
            <person name="Green B.R."/>
            <person name="Van de Peer Y."/>
            <person name="Grigoriev I.V."/>
        </authorList>
    </citation>
    <scope>NUCLEOTIDE SEQUENCE [LARGE SCALE GENOMIC DNA]</scope>
    <source>
        <strain evidence="2 3">CCAP 1055/1</strain>
    </source>
</reference>
<protein>
    <recommendedName>
        <fullName evidence="4">PiggyBac transposable element-derived protein domain-containing protein</fullName>
    </recommendedName>
</protein>
<dbReference type="Proteomes" id="UP000000759">
    <property type="component" value="Chromosome 32"/>
</dbReference>
<keyword evidence="1" id="KW-0472">Membrane</keyword>
<dbReference type="EMBL" id="CM000634">
    <property type="protein sequence ID" value="EEC42931.1"/>
    <property type="molecule type" value="Genomic_DNA"/>
</dbReference>
<dbReference type="KEGG" id="pti:PHATRDRAFT_41620"/>
<dbReference type="PaxDb" id="2850-Phatr41620"/>